<sequence length="57" mass="6762">MCWSQSRKEEGDGKWKISNLEISGKQHFCLKSCWFGFVGKWKPVADRIFRLLLLIIF</sequence>
<evidence type="ECO:0000313" key="1">
    <source>
        <dbReference type="EMBL" id="GKV19079.1"/>
    </source>
</evidence>
<proteinExistence type="predicted"/>
<gene>
    <name evidence="1" type="ORF">SLEP1_g29377</name>
</gene>
<dbReference type="AlphaFoldDB" id="A0AAV5K5S1"/>
<dbReference type="Proteomes" id="UP001054252">
    <property type="component" value="Unassembled WGS sequence"/>
</dbReference>
<dbReference type="EMBL" id="BPVZ01000052">
    <property type="protein sequence ID" value="GKV19079.1"/>
    <property type="molecule type" value="Genomic_DNA"/>
</dbReference>
<accession>A0AAV5K5S1</accession>
<name>A0AAV5K5S1_9ROSI</name>
<keyword evidence="2" id="KW-1185">Reference proteome</keyword>
<organism evidence="1 2">
    <name type="scientific">Rubroshorea leprosula</name>
    <dbReference type="NCBI Taxonomy" id="152421"/>
    <lineage>
        <taxon>Eukaryota</taxon>
        <taxon>Viridiplantae</taxon>
        <taxon>Streptophyta</taxon>
        <taxon>Embryophyta</taxon>
        <taxon>Tracheophyta</taxon>
        <taxon>Spermatophyta</taxon>
        <taxon>Magnoliopsida</taxon>
        <taxon>eudicotyledons</taxon>
        <taxon>Gunneridae</taxon>
        <taxon>Pentapetalae</taxon>
        <taxon>rosids</taxon>
        <taxon>malvids</taxon>
        <taxon>Malvales</taxon>
        <taxon>Dipterocarpaceae</taxon>
        <taxon>Rubroshorea</taxon>
    </lineage>
</organism>
<protein>
    <submittedName>
        <fullName evidence="1">Uncharacterized protein</fullName>
    </submittedName>
</protein>
<comment type="caution">
    <text evidence="1">The sequence shown here is derived from an EMBL/GenBank/DDBJ whole genome shotgun (WGS) entry which is preliminary data.</text>
</comment>
<evidence type="ECO:0000313" key="2">
    <source>
        <dbReference type="Proteomes" id="UP001054252"/>
    </source>
</evidence>
<reference evidence="1 2" key="1">
    <citation type="journal article" date="2021" name="Commun. Biol.">
        <title>The genome of Shorea leprosula (Dipterocarpaceae) highlights the ecological relevance of drought in aseasonal tropical rainforests.</title>
        <authorList>
            <person name="Ng K.K.S."/>
            <person name="Kobayashi M.J."/>
            <person name="Fawcett J.A."/>
            <person name="Hatakeyama M."/>
            <person name="Paape T."/>
            <person name="Ng C.H."/>
            <person name="Ang C.C."/>
            <person name="Tnah L.H."/>
            <person name="Lee C.T."/>
            <person name="Nishiyama T."/>
            <person name="Sese J."/>
            <person name="O'Brien M.J."/>
            <person name="Copetti D."/>
            <person name="Mohd Noor M.I."/>
            <person name="Ong R.C."/>
            <person name="Putra M."/>
            <person name="Sireger I.Z."/>
            <person name="Indrioko S."/>
            <person name="Kosugi Y."/>
            <person name="Izuno A."/>
            <person name="Isagi Y."/>
            <person name="Lee S.L."/>
            <person name="Shimizu K.K."/>
        </authorList>
    </citation>
    <scope>NUCLEOTIDE SEQUENCE [LARGE SCALE GENOMIC DNA]</scope>
    <source>
        <strain evidence="1">214</strain>
    </source>
</reference>